<feature type="coiled-coil region" evidence="1">
    <location>
        <begin position="64"/>
        <end position="106"/>
    </location>
</feature>
<dbReference type="AlphaFoldDB" id="A0A4Q7B2R2"/>
<dbReference type="STRING" id="202951.GCA_001485025_01395"/>
<evidence type="ECO:0000313" key="2">
    <source>
        <dbReference type="EMBL" id="RZG69403.1"/>
    </source>
</evidence>
<proteinExistence type="predicted"/>
<comment type="caution">
    <text evidence="2">The sequence shown here is derived from an EMBL/GenBank/DDBJ whole genome shotgun (WGS) entry which is preliminary data.</text>
</comment>
<organism evidence="2 3">
    <name type="scientific">Acinetobacter bouvetii</name>
    <dbReference type="NCBI Taxonomy" id="202951"/>
    <lineage>
        <taxon>Bacteria</taxon>
        <taxon>Pseudomonadati</taxon>
        <taxon>Pseudomonadota</taxon>
        <taxon>Gammaproteobacteria</taxon>
        <taxon>Moraxellales</taxon>
        <taxon>Moraxellaceae</taxon>
        <taxon>Acinetobacter</taxon>
    </lineage>
</organism>
<evidence type="ECO:0000313" key="3">
    <source>
        <dbReference type="Proteomes" id="UP000293483"/>
    </source>
</evidence>
<reference evidence="2 3" key="1">
    <citation type="submission" date="2019-02" db="EMBL/GenBank/DDBJ databases">
        <title>The Batch Genome Submission of Acinetobacter spp. strains.</title>
        <authorList>
            <person name="Qin J."/>
            <person name="Hu Y."/>
            <person name="Ye H."/>
            <person name="Wei L."/>
            <person name="Feng Y."/>
            <person name="Zong Z."/>
        </authorList>
    </citation>
    <scope>NUCLEOTIDE SEQUENCE [LARGE SCALE GENOMIC DNA]</scope>
    <source>
        <strain evidence="2 3">WCHABo060081</strain>
    </source>
</reference>
<dbReference type="EMBL" id="SGSU01000002">
    <property type="protein sequence ID" value="RZG69403.1"/>
    <property type="molecule type" value="Genomic_DNA"/>
</dbReference>
<protein>
    <submittedName>
        <fullName evidence="2">Uncharacterized protein</fullName>
    </submittedName>
</protein>
<dbReference type="Proteomes" id="UP000293483">
    <property type="component" value="Unassembled WGS sequence"/>
</dbReference>
<sequence>MALNVGPDFKQRWLNVPEAVRQTFIDDLGRICDVLQPDSNVQQWLEHDQKRQALSFERIETAYAERKAQLIEEARIRKQQALERSLEKKRAEQQAYAERLQQDELRQFAAQAQTLALIRQTIDRDTQTYTSRYHKNPESAPFNFAKGLSVSDQEMLSELESVRLRLELEAETQIEQAVAAFRAKLQAAAQEEIEYILKNSNFSNEIPKS</sequence>
<accession>A0A4Q7B2R2</accession>
<dbReference type="RefSeq" id="WP_130144071.1">
    <property type="nucleotide sequence ID" value="NZ_SGSU01000002.1"/>
</dbReference>
<evidence type="ECO:0000256" key="1">
    <source>
        <dbReference type="SAM" id="Coils"/>
    </source>
</evidence>
<gene>
    <name evidence="2" type="ORF">EXE25_02950</name>
</gene>
<keyword evidence="1" id="KW-0175">Coiled coil</keyword>
<name>A0A4Q7B2R2_9GAMM</name>